<organism evidence="2 3">
    <name type="scientific">Colletotrichum noveboracense</name>
    <dbReference type="NCBI Taxonomy" id="2664923"/>
    <lineage>
        <taxon>Eukaryota</taxon>
        <taxon>Fungi</taxon>
        <taxon>Dikarya</taxon>
        <taxon>Ascomycota</taxon>
        <taxon>Pezizomycotina</taxon>
        <taxon>Sordariomycetes</taxon>
        <taxon>Hypocreomycetidae</taxon>
        <taxon>Glomerellales</taxon>
        <taxon>Glomerellaceae</taxon>
        <taxon>Colletotrichum</taxon>
        <taxon>Colletotrichum gloeosporioides species complex</taxon>
    </lineage>
</organism>
<dbReference type="Proteomes" id="UP001152533">
    <property type="component" value="Unassembled WGS sequence"/>
</dbReference>
<evidence type="ECO:0000313" key="3">
    <source>
        <dbReference type="Proteomes" id="UP001152533"/>
    </source>
</evidence>
<name>A0A9W4RZG1_9PEZI</name>
<evidence type="ECO:0000256" key="1">
    <source>
        <dbReference type="SAM" id="MobiDB-lite"/>
    </source>
</evidence>
<comment type="caution">
    <text evidence="2">The sequence shown here is derived from an EMBL/GenBank/DDBJ whole genome shotgun (WGS) entry which is preliminary data.</text>
</comment>
<accession>A0A9W4RZG1</accession>
<dbReference type="EMBL" id="CAMGZC010000825">
    <property type="protein sequence ID" value="CAI0650225.1"/>
    <property type="molecule type" value="Genomic_DNA"/>
</dbReference>
<evidence type="ECO:0000313" key="2">
    <source>
        <dbReference type="EMBL" id="CAI0650225.1"/>
    </source>
</evidence>
<reference evidence="2" key="1">
    <citation type="submission" date="2022-08" db="EMBL/GenBank/DDBJ databases">
        <authorList>
            <person name="Giroux E."/>
            <person name="Giroux E."/>
        </authorList>
    </citation>
    <scope>NUCLEOTIDE SEQUENCE</scope>
    <source>
        <strain evidence="2">H1091258</strain>
    </source>
</reference>
<sequence>MKTTVRRDGPQEPPKTRYSPFDSEVLLQNFAAQNDRPANLKLGFPPLPSLGNNVDHPKTEGQPPELRRQKQFARQCLGLLHVTWQPKYSATILSDLDDV</sequence>
<keyword evidence="3" id="KW-1185">Reference proteome</keyword>
<protein>
    <submittedName>
        <fullName evidence="2">Uncharacterized protein</fullName>
    </submittedName>
</protein>
<proteinExistence type="predicted"/>
<gene>
    <name evidence="2" type="ORF">CGXH109_LOCUS93744</name>
</gene>
<feature type="region of interest" description="Disordered" evidence="1">
    <location>
        <begin position="37"/>
        <end position="65"/>
    </location>
</feature>
<dbReference type="AlphaFoldDB" id="A0A9W4RZG1"/>